<proteinExistence type="predicted"/>
<keyword evidence="28" id="KW-1185">Reference proteome</keyword>
<evidence type="ECO:0000256" key="10">
    <source>
        <dbReference type="ARBA" id="ARBA00022840"/>
    </source>
</evidence>
<feature type="binding site" evidence="21">
    <location>
        <position position="311"/>
    </location>
    <ligand>
        <name>Mg(2+)</name>
        <dbReference type="ChEBI" id="CHEBI:18420"/>
    </ligand>
</feature>
<dbReference type="CDD" id="cd00096">
    <property type="entry name" value="Ig"/>
    <property type="match status" value="1"/>
</dbReference>
<evidence type="ECO:0000256" key="20">
    <source>
        <dbReference type="PIRSR" id="PIRSR000615-2"/>
    </source>
</evidence>
<keyword evidence="21" id="KW-0460">Magnesium</keyword>
<dbReference type="InterPro" id="IPR020635">
    <property type="entry name" value="Tyr_kinase_cat_dom"/>
</dbReference>
<feature type="transmembrane region" description="Helical" evidence="24">
    <location>
        <begin position="251"/>
        <end position="275"/>
    </location>
</feature>
<dbReference type="GO" id="GO:0007169">
    <property type="term" value="P:cell surface receptor protein tyrosine kinase signaling pathway"/>
    <property type="evidence" value="ECO:0007669"/>
    <property type="project" value="TreeGrafter"/>
</dbReference>
<evidence type="ECO:0000256" key="9">
    <source>
        <dbReference type="ARBA" id="ARBA00022777"/>
    </source>
</evidence>
<dbReference type="GO" id="GO:0005886">
    <property type="term" value="C:plasma membrane"/>
    <property type="evidence" value="ECO:0007669"/>
    <property type="project" value="TreeGrafter"/>
</dbReference>
<comment type="caution">
    <text evidence="27">The sequence shown here is derived from an EMBL/GenBank/DDBJ whole genome shotgun (WGS) entry which is preliminary data.</text>
</comment>
<feature type="domain" description="Ig-like" evidence="26">
    <location>
        <begin position="124"/>
        <end position="223"/>
    </location>
</feature>
<feature type="binding site" evidence="21">
    <location>
        <position position="506"/>
    </location>
    <ligand>
        <name>Mg(2+)</name>
        <dbReference type="ChEBI" id="CHEBI:18420"/>
    </ligand>
</feature>
<keyword evidence="8 20" id="KW-0547">Nucleotide-binding</keyword>
<dbReference type="Gene3D" id="2.60.40.10">
    <property type="entry name" value="Immunoglobulins"/>
    <property type="match status" value="2"/>
</dbReference>
<evidence type="ECO:0000256" key="2">
    <source>
        <dbReference type="ARBA" id="ARBA00011902"/>
    </source>
</evidence>
<evidence type="ECO:0000256" key="21">
    <source>
        <dbReference type="PIRSR" id="PIRSR000615-3"/>
    </source>
</evidence>
<dbReference type="EMBL" id="PZQS01000004">
    <property type="protein sequence ID" value="PVD31665.1"/>
    <property type="molecule type" value="Genomic_DNA"/>
</dbReference>
<dbReference type="InterPro" id="IPR003598">
    <property type="entry name" value="Ig_sub2"/>
</dbReference>
<feature type="binding site" evidence="20 22">
    <location>
        <position position="367"/>
    </location>
    <ligand>
        <name>ATP</name>
        <dbReference type="ChEBI" id="CHEBI:30616"/>
    </ligand>
</feature>
<dbReference type="STRING" id="400727.A0A2T7PE25"/>
<feature type="domain" description="Protein kinase" evidence="25">
    <location>
        <begin position="333"/>
        <end position="621"/>
    </location>
</feature>
<dbReference type="PROSITE" id="PS00109">
    <property type="entry name" value="PROTEIN_KINASE_TYR"/>
    <property type="match status" value="1"/>
</dbReference>
<evidence type="ECO:0000256" key="18">
    <source>
        <dbReference type="ARBA" id="ARBA00051243"/>
    </source>
</evidence>
<evidence type="ECO:0000256" key="12">
    <source>
        <dbReference type="ARBA" id="ARBA00023136"/>
    </source>
</evidence>
<dbReference type="InterPro" id="IPR036179">
    <property type="entry name" value="Ig-like_dom_sf"/>
</dbReference>
<keyword evidence="16" id="KW-0325">Glycoprotein</keyword>
<dbReference type="GO" id="GO:0046872">
    <property type="term" value="F:metal ion binding"/>
    <property type="evidence" value="ECO:0007669"/>
    <property type="project" value="UniProtKB-KW"/>
</dbReference>
<feature type="domain" description="Ig-like" evidence="26">
    <location>
        <begin position="23"/>
        <end position="108"/>
    </location>
</feature>
<dbReference type="GO" id="GO:0004714">
    <property type="term" value="F:transmembrane receptor protein tyrosine kinase activity"/>
    <property type="evidence" value="ECO:0007669"/>
    <property type="project" value="UniProtKB-EC"/>
</dbReference>
<dbReference type="SUPFAM" id="SSF56112">
    <property type="entry name" value="Protein kinase-like (PK-like)"/>
    <property type="match status" value="1"/>
</dbReference>
<evidence type="ECO:0000256" key="14">
    <source>
        <dbReference type="ARBA" id="ARBA00023157"/>
    </source>
</evidence>
<accession>A0A2T7PE25</accession>
<dbReference type="PANTHER" id="PTHR24416">
    <property type="entry name" value="TYROSINE-PROTEIN KINASE RECEPTOR"/>
    <property type="match status" value="1"/>
</dbReference>
<keyword evidence="9" id="KW-0418">Kinase</keyword>
<evidence type="ECO:0000256" key="24">
    <source>
        <dbReference type="SAM" id="Phobius"/>
    </source>
</evidence>
<dbReference type="InterPro" id="IPR013783">
    <property type="entry name" value="Ig-like_fold"/>
</dbReference>
<evidence type="ECO:0000256" key="23">
    <source>
        <dbReference type="SAM" id="MobiDB-lite"/>
    </source>
</evidence>
<evidence type="ECO:0000256" key="1">
    <source>
        <dbReference type="ARBA" id="ARBA00004167"/>
    </source>
</evidence>
<dbReference type="InterPro" id="IPR003599">
    <property type="entry name" value="Ig_sub"/>
</dbReference>
<dbReference type="FunFam" id="2.60.40.10:FF:000020">
    <property type="entry name" value="Fibroblast growth factor receptor"/>
    <property type="match status" value="1"/>
</dbReference>
<feature type="active site" description="Proton acceptor" evidence="19">
    <location>
        <position position="488"/>
    </location>
</feature>
<dbReference type="Pfam" id="PF13927">
    <property type="entry name" value="Ig_3"/>
    <property type="match status" value="2"/>
</dbReference>
<keyword evidence="21" id="KW-0479">Metal-binding</keyword>
<evidence type="ECO:0000256" key="13">
    <source>
        <dbReference type="ARBA" id="ARBA00023137"/>
    </source>
</evidence>
<keyword evidence="5 24" id="KW-0812">Transmembrane</keyword>
<evidence type="ECO:0000256" key="8">
    <source>
        <dbReference type="ARBA" id="ARBA00022741"/>
    </source>
</evidence>
<evidence type="ECO:0000256" key="7">
    <source>
        <dbReference type="ARBA" id="ARBA00022737"/>
    </source>
</evidence>
<feature type="binding site" evidence="20">
    <location>
        <begin position="340"/>
        <end position="347"/>
    </location>
    <ligand>
        <name>ATP</name>
        <dbReference type="ChEBI" id="CHEBI:30616"/>
    </ligand>
</feature>
<keyword evidence="11 24" id="KW-1133">Transmembrane helix</keyword>
<dbReference type="InterPro" id="IPR011009">
    <property type="entry name" value="Kinase-like_dom_sf"/>
</dbReference>
<dbReference type="SUPFAM" id="SSF48726">
    <property type="entry name" value="Immunoglobulin"/>
    <property type="match status" value="2"/>
</dbReference>
<comment type="catalytic activity">
    <reaction evidence="18">
        <text>L-tyrosyl-[protein] + ATP = O-phospho-L-tyrosyl-[protein] + ADP + H(+)</text>
        <dbReference type="Rhea" id="RHEA:10596"/>
        <dbReference type="Rhea" id="RHEA-COMP:10136"/>
        <dbReference type="Rhea" id="RHEA-COMP:20101"/>
        <dbReference type="ChEBI" id="CHEBI:15378"/>
        <dbReference type="ChEBI" id="CHEBI:30616"/>
        <dbReference type="ChEBI" id="CHEBI:46858"/>
        <dbReference type="ChEBI" id="CHEBI:61978"/>
        <dbReference type="ChEBI" id="CHEBI:456216"/>
        <dbReference type="EC" id="2.7.10.1"/>
    </reaction>
</comment>
<keyword evidence="14" id="KW-1015">Disulfide bond</keyword>
<dbReference type="PIRSF" id="PIRSF000615">
    <property type="entry name" value="TyrPK_CSF1-R"/>
    <property type="match status" value="1"/>
</dbReference>
<reference evidence="27 28" key="1">
    <citation type="submission" date="2018-04" db="EMBL/GenBank/DDBJ databases">
        <title>The genome of golden apple snail Pomacea canaliculata provides insight into stress tolerance and invasive adaptation.</title>
        <authorList>
            <person name="Liu C."/>
            <person name="Liu B."/>
            <person name="Ren Y."/>
            <person name="Zhang Y."/>
            <person name="Wang H."/>
            <person name="Li S."/>
            <person name="Jiang F."/>
            <person name="Yin L."/>
            <person name="Zhang G."/>
            <person name="Qian W."/>
            <person name="Fan W."/>
        </authorList>
    </citation>
    <scope>NUCLEOTIDE SEQUENCE [LARGE SCALE GENOMIC DNA]</scope>
    <source>
        <strain evidence="27">SZHN2017</strain>
        <tissue evidence="27">Muscle</tissue>
    </source>
</reference>
<evidence type="ECO:0000256" key="15">
    <source>
        <dbReference type="ARBA" id="ARBA00023170"/>
    </source>
</evidence>
<dbReference type="Gene3D" id="3.30.200.20">
    <property type="entry name" value="Phosphorylase Kinase, domain 1"/>
    <property type="match status" value="1"/>
</dbReference>
<dbReference type="Pfam" id="PF07714">
    <property type="entry name" value="PK_Tyr_Ser-Thr"/>
    <property type="match status" value="1"/>
</dbReference>
<dbReference type="Proteomes" id="UP000245119">
    <property type="component" value="Linkage Group LG4"/>
</dbReference>
<dbReference type="Gene3D" id="1.10.510.10">
    <property type="entry name" value="Transferase(Phosphotransferase) domain 1"/>
    <property type="match status" value="1"/>
</dbReference>
<dbReference type="InterPro" id="IPR007110">
    <property type="entry name" value="Ig-like_dom"/>
</dbReference>
<feature type="transmembrane region" description="Helical" evidence="24">
    <location>
        <begin position="545"/>
        <end position="563"/>
    </location>
</feature>
<dbReference type="InterPro" id="IPR050122">
    <property type="entry name" value="RTK"/>
</dbReference>
<evidence type="ECO:0000256" key="3">
    <source>
        <dbReference type="ARBA" id="ARBA00022553"/>
    </source>
</evidence>
<dbReference type="PROSITE" id="PS50011">
    <property type="entry name" value="PROTEIN_KINASE_DOM"/>
    <property type="match status" value="1"/>
</dbReference>
<keyword evidence="12 24" id="KW-0472">Membrane</keyword>
<dbReference type="InterPro" id="IPR001245">
    <property type="entry name" value="Ser-Thr/Tyr_kinase_cat_dom"/>
</dbReference>
<dbReference type="EC" id="2.7.10.1" evidence="2"/>
<evidence type="ECO:0000256" key="22">
    <source>
        <dbReference type="PROSITE-ProRule" id="PRU10141"/>
    </source>
</evidence>
<keyword evidence="13" id="KW-0829">Tyrosine-protein kinase</keyword>
<evidence type="ECO:0000256" key="16">
    <source>
        <dbReference type="ARBA" id="ARBA00023180"/>
    </source>
</evidence>
<keyword evidence="10 20" id="KW-0067">ATP-binding</keyword>
<evidence type="ECO:0000313" key="28">
    <source>
        <dbReference type="Proteomes" id="UP000245119"/>
    </source>
</evidence>
<evidence type="ECO:0000259" key="26">
    <source>
        <dbReference type="PROSITE" id="PS50835"/>
    </source>
</evidence>
<sequence length="659" mass="74559">MSTREGGSGWRLPPSSKVRESRPDFTWASSNMKKTVSVSEHSTIILPCDVHTSNKDAVKEISWFKDGKSIPKLPQFKIKDMELRIDYLSERDSGNYTCHVVGLNTQLSWTYQVVVTKGKPSHVPFITNGPKNTTVKVGEKAHFICESHNKSGSITYQWIQHHLINNSYENETGTPYISILKTENSPKQPSELFLENVTKSHEGWYTCSARNSLGYHHESAYLHVLDQDDILKSGVPREGSAHQNRFGNSPFLLIIGLIAGALVLIIVVTVAVVIFRYKHKQQAIKYQVSHTKEPVVSRPLMPKPRRGCTAYPPPPPPVYVPFDAEWEFPRNRLTFLGTVGEGAFGVVKQATAYGIGKVPKASTVAVKMLKDSASRTEQMDFIQELEVMKQVKKMGSHINIVNFLGCSTRNGPLLLIVEYAKNGNLRDFLETCRDGINGYGRYVSPDDPAWFTKTPGGQVISRKNLISFAFQVSRGMEFLSSKKCIHRDLAARNILVTEDFILKIADFGLTRNGEYYKKRSSGRLPVKWMAPEALFDMRFTMKSDVWSFGVLLWEIFSLGGMPYPTIPHEELYSKITEGYRMPCPELATENIYAIMVRCWDKQPNERPDFSQLVLQLDRQLMCSLSDEAKDENIAQKNYDKVLPQSVLFHKSTTVPPQIF</sequence>
<dbReference type="InterPro" id="IPR008266">
    <property type="entry name" value="Tyr_kinase_AS"/>
</dbReference>
<dbReference type="GO" id="GO:0005524">
    <property type="term" value="F:ATP binding"/>
    <property type="evidence" value="ECO:0007669"/>
    <property type="project" value="UniProtKB-UniRule"/>
</dbReference>
<feature type="binding site" evidence="21">
    <location>
        <position position="493"/>
    </location>
    <ligand>
        <name>Mg(2+)</name>
        <dbReference type="ChEBI" id="CHEBI:18420"/>
    </ligand>
</feature>
<evidence type="ECO:0000256" key="5">
    <source>
        <dbReference type="ARBA" id="ARBA00022692"/>
    </source>
</evidence>
<dbReference type="SMART" id="SM00219">
    <property type="entry name" value="TyrKc"/>
    <property type="match status" value="1"/>
</dbReference>
<evidence type="ECO:0000259" key="25">
    <source>
        <dbReference type="PROSITE" id="PS50011"/>
    </source>
</evidence>
<keyword evidence="17" id="KW-0393">Immunoglobulin domain</keyword>
<dbReference type="AlphaFoldDB" id="A0A2T7PE25"/>
<organism evidence="27 28">
    <name type="scientific">Pomacea canaliculata</name>
    <name type="common">Golden apple snail</name>
    <dbReference type="NCBI Taxonomy" id="400727"/>
    <lineage>
        <taxon>Eukaryota</taxon>
        <taxon>Metazoa</taxon>
        <taxon>Spiralia</taxon>
        <taxon>Lophotrochozoa</taxon>
        <taxon>Mollusca</taxon>
        <taxon>Gastropoda</taxon>
        <taxon>Caenogastropoda</taxon>
        <taxon>Architaenioglossa</taxon>
        <taxon>Ampullarioidea</taxon>
        <taxon>Ampullariidae</taxon>
        <taxon>Pomacea</taxon>
    </lineage>
</organism>
<dbReference type="GO" id="GO:0043235">
    <property type="term" value="C:receptor complex"/>
    <property type="evidence" value="ECO:0007669"/>
    <property type="project" value="TreeGrafter"/>
</dbReference>
<keyword evidence="6" id="KW-0732">Signal</keyword>
<dbReference type="SMART" id="SM00408">
    <property type="entry name" value="IGc2"/>
    <property type="match status" value="2"/>
</dbReference>
<name>A0A2T7PE25_POMCA</name>
<keyword evidence="15" id="KW-0675">Receptor</keyword>
<evidence type="ECO:0000256" key="19">
    <source>
        <dbReference type="PIRSR" id="PIRSR000615-1"/>
    </source>
</evidence>
<keyword evidence="3" id="KW-0597">Phosphoprotein</keyword>
<dbReference type="InterPro" id="IPR000719">
    <property type="entry name" value="Prot_kinase_dom"/>
</dbReference>
<evidence type="ECO:0000256" key="6">
    <source>
        <dbReference type="ARBA" id="ARBA00022729"/>
    </source>
</evidence>
<evidence type="ECO:0000256" key="4">
    <source>
        <dbReference type="ARBA" id="ARBA00022679"/>
    </source>
</evidence>
<protein>
    <recommendedName>
        <fullName evidence="2">receptor protein-tyrosine kinase</fullName>
        <ecNumber evidence="2">2.7.10.1</ecNumber>
    </recommendedName>
</protein>
<dbReference type="PRINTS" id="PR00109">
    <property type="entry name" value="TYRKINASE"/>
</dbReference>
<dbReference type="FunFam" id="1.10.510.10:FF:000462">
    <property type="entry name" value="Receptor tyrosine kinase"/>
    <property type="match status" value="1"/>
</dbReference>
<evidence type="ECO:0000256" key="17">
    <source>
        <dbReference type="ARBA" id="ARBA00023319"/>
    </source>
</evidence>
<dbReference type="OrthoDB" id="5984265at2759"/>
<gene>
    <name evidence="27" type="ORF">C0Q70_07083</name>
</gene>
<dbReference type="PROSITE" id="PS50835">
    <property type="entry name" value="IG_LIKE"/>
    <property type="match status" value="2"/>
</dbReference>
<feature type="region of interest" description="Disordered" evidence="23">
    <location>
        <begin position="1"/>
        <end position="24"/>
    </location>
</feature>
<feature type="binding site" evidence="20">
    <location>
        <position position="492"/>
    </location>
    <ligand>
        <name>ATP</name>
        <dbReference type="ChEBI" id="CHEBI:30616"/>
    </ligand>
</feature>
<dbReference type="PANTHER" id="PTHR24416:SF550">
    <property type="entry name" value="FIBROBLAST GROWTH FACTOR RECEPTOR HOMOLOG 1-RELATED"/>
    <property type="match status" value="1"/>
</dbReference>
<dbReference type="InterPro" id="IPR017441">
    <property type="entry name" value="Protein_kinase_ATP_BS"/>
</dbReference>
<keyword evidence="4" id="KW-0808">Transferase</keyword>
<comment type="subcellular location">
    <subcellularLocation>
        <location evidence="1">Membrane</location>
        <topology evidence="1">Single-pass membrane protein</topology>
    </subcellularLocation>
</comment>
<evidence type="ECO:0000256" key="11">
    <source>
        <dbReference type="ARBA" id="ARBA00022989"/>
    </source>
</evidence>
<keyword evidence="7" id="KW-0677">Repeat</keyword>
<evidence type="ECO:0000313" key="27">
    <source>
        <dbReference type="EMBL" id="PVD31665.1"/>
    </source>
</evidence>
<dbReference type="SMART" id="SM00409">
    <property type="entry name" value="IG"/>
    <property type="match status" value="2"/>
</dbReference>
<dbReference type="PROSITE" id="PS00107">
    <property type="entry name" value="PROTEIN_KINASE_ATP"/>
    <property type="match status" value="1"/>
</dbReference>